<gene>
    <name evidence="2" type="ORF">Pan14r_47400</name>
</gene>
<reference evidence="2 3" key="1">
    <citation type="submission" date="2019-02" db="EMBL/GenBank/DDBJ databases">
        <title>Deep-cultivation of Planctomycetes and their phenomic and genomic characterization uncovers novel biology.</title>
        <authorList>
            <person name="Wiegand S."/>
            <person name="Jogler M."/>
            <person name="Boedeker C."/>
            <person name="Pinto D."/>
            <person name="Vollmers J."/>
            <person name="Rivas-Marin E."/>
            <person name="Kohn T."/>
            <person name="Peeters S.H."/>
            <person name="Heuer A."/>
            <person name="Rast P."/>
            <person name="Oberbeckmann S."/>
            <person name="Bunk B."/>
            <person name="Jeske O."/>
            <person name="Meyerdierks A."/>
            <person name="Storesund J.E."/>
            <person name="Kallscheuer N."/>
            <person name="Luecker S."/>
            <person name="Lage O.M."/>
            <person name="Pohl T."/>
            <person name="Merkel B.J."/>
            <person name="Hornburger P."/>
            <person name="Mueller R.-W."/>
            <person name="Bruemmer F."/>
            <person name="Labrenz M."/>
            <person name="Spormann A.M."/>
            <person name="Op Den Camp H."/>
            <person name="Overmann J."/>
            <person name="Amann R."/>
            <person name="Jetten M.S.M."/>
            <person name="Mascher T."/>
            <person name="Medema M.H."/>
            <person name="Devos D.P."/>
            <person name="Kaster A.-K."/>
            <person name="Ovreas L."/>
            <person name="Rohde M."/>
            <person name="Galperin M.Y."/>
            <person name="Jogler C."/>
        </authorList>
    </citation>
    <scope>NUCLEOTIDE SEQUENCE [LARGE SCALE GENOMIC DNA]</scope>
    <source>
        <strain evidence="2 3">Pan14r</strain>
    </source>
</reference>
<organism evidence="2 3">
    <name type="scientific">Crateriforma conspicua</name>
    <dbReference type="NCBI Taxonomy" id="2527996"/>
    <lineage>
        <taxon>Bacteria</taxon>
        <taxon>Pseudomonadati</taxon>
        <taxon>Planctomycetota</taxon>
        <taxon>Planctomycetia</taxon>
        <taxon>Planctomycetales</taxon>
        <taxon>Planctomycetaceae</taxon>
        <taxon>Crateriforma</taxon>
    </lineage>
</organism>
<dbReference type="Proteomes" id="UP000317238">
    <property type="component" value="Unassembled WGS sequence"/>
</dbReference>
<evidence type="ECO:0000313" key="2">
    <source>
        <dbReference type="EMBL" id="TWT72420.1"/>
    </source>
</evidence>
<dbReference type="AlphaFoldDB" id="A0A5C5YAL5"/>
<dbReference type="EMBL" id="SJPL01000001">
    <property type="protein sequence ID" value="TWT72420.1"/>
    <property type="molecule type" value="Genomic_DNA"/>
</dbReference>
<comment type="caution">
    <text evidence="2">The sequence shown here is derived from an EMBL/GenBank/DDBJ whole genome shotgun (WGS) entry which is preliminary data.</text>
</comment>
<evidence type="ECO:0000256" key="1">
    <source>
        <dbReference type="SAM" id="MobiDB-lite"/>
    </source>
</evidence>
<accession>A0A5C5YAL5</accession>
<evidence type="ECO:0000313" key="3">
    <source>
        <dbReference type="Proteomes" id="UP000317238"/>
    </source>
</evidence>
<feature type="region of interest" description="Disordered" evidence="1">
    <location>
        <begin position="41"/>
        <end position="87"/>
    </location>
</feature>
<sequence length="87" mass="9198">MRVFHRDPPSLQTGKTGEMHSFFGLRNVACTIMLAKGKSIAASPSSAATMGGNRGKRSTRGHGPIRITGKGPTHDRPLAPVLTTIMA</sequence>
<protein>
    <submittedName>
        <fullName evidence="2">Uncharacterized protein</fullName>
    </submittedName>
</protein>
<keyword evidence="3" id="KW-1185">Reference proteome</keyword>
<name>A0A5C5YAL5_9PLAN</name>
<proteinExistence type="predicted"/>